<reference evidence="1 2" key="1">
    <citation type="submission" date="2019-03" db="EMBL/GenBank/DDBJ databases">
        <title>Single cell metagenomics reveals metabolic interactions within the superorganism composed of flagellate Streblomastix strix and complex community of Bacteroidetes bacteria on its surface.</title>
        <authorList>
            <person name="Treitli S.C."/>
            <person name="Kolisko M."/>
            <person name="Husnik F."/>
            <person name="Keeling P."/>
            <person name="Hampl V."/>
        </authorList>
    </citation>
    <scope>NUCLEOTIDE SEQUENCE [LARGE SCALE GENOMIC DNA]</scope>
    <source>
        <strain evidence="1">ST1C</strain>
    </source>
</reference>
<evidence type="ECO:0000313" key="1">
    <source>
        <dbReference type="EMBL" id="KAA6352843.1"/>
    </source>
</evidence>
<name>A0A5J4T526_9EUKA</name>
<evidence type="ECO:0008006" key="3">
    <source>
        <dbReference type="Google" id="ProtNLM"/>
    </source>
</evidence>
<protein>
    <recommendedName>
        <fullName evidence="3">SPRY domain-containing protein</fullName>
    </recommendedName>
</protein>
<sequence length="194" mass="21864">KIIQERENQKTIIKNPNPTDIDITNNEIVVERITKKNNNQPECVTLAQVIEEGVWSLEVEYSGSQGQAAIGIVQESYIILSNSWPTVGANRDHIAIFTGQAWGQNSVYCKQNCIPGNIQFGESQILRTEYDSEKGSFYLFLNGVQQPVYISGIKEKVRFLVFLHTAGSYCTIRSLKKLTAPTIVKLPNEKSLQW</sequence>
<organism evidence="1 2">
    <name type="scientific">Streblomastix strix</name>
    <dbReference type="NCBI Taxonomy" id="222440"/>
    <lineage>
        <taxon>Eukaryota</taxon>
        <taxon>Metamonada</taxon>
        <taxon>Preaxostyla</taxon>
        <taxon>Oxymonadida</taxon>
        <taxon>Streblomastigidae</taxon>
        <taxon>Streblomastix</taxon>
    </lineage>
</organism>
<evidence type="ECO:0000313" key="2">
    <source>
        <dbReference type="Proteomes" id="UP000324800"/>
    </source>
</evidence>
<accession>A0A5J4T526</accession>
<dbReference type="AlphaFoldDB" id="A0A5J4T526"/>
<comment type="caution">
    <text evidence="1">The sequence shown here is derived from an EMBL/GenBank/DDBJ whole genome shotgun (WGS) entry which is preliminary data.</text>
</comment>
<feature type="non-terminal residue" evidence="1">
    <location>
        <position position="1"/>
    </location>
</feature>
<dbReference type="EMBL" id="SNRW01039210">
    <property type="protein sequence ID" value="KAA6352843.1"/>
    <property type="molecule type" value="Genomic_DNA"/>
</dbReference>
<dbReference type="Gene3D" id="2.60.120.920">
    <property type="match status" value="1"/>
</dbReference>
<proteinExistence type="predicted"/>
<dbReference type="InterPro" id="IPR043136">
    <property type="entry name" value="B30.2/SPRY_sf"/>
</dbReference>
<dbReference type="Proteomes" id="UP000324800">
    <property type="component" value="Unassembled WGS sequence"/>
</dbReference>
<gene>
    <name evidence="1" type="ORF">EZS28_051630</name>
</gene>